<keyword evidence="6 9" id="KW-1133">Transmembrane helix</keyword>
<reference evidence="11" key="1">
    <citation type="submission" date="2021-02" db="EMBL/GenBank/DDBJ databases">
        <authorList>
            <person name="Nowell W R."/>
        </authorList>
    </citation>
    <scope>NUCLEOTIDE SEQUENCE</scope>
</reference>
<dbReference type="PANTHER" id="PTHR13603:SF1">
    <property type="entry name" value="TRANSMEMBRANE PROTEIN 186"/>
    <property type="match status" value="1"/>
</dbReference>
<dbReference type="PANTHER" id="PTHR13603">
    <property type="entry name" value="TRANSMEMBRANE PROTEIN 186"/>
    <property type="match status" value="1"/>
</dbReference>
<evidence type="ECO:0000313" key="10">
    <source>
        <dbReference type="EMBL" id="CAF1110854.1"/>
    </source>
</evidence>
<evidence type="ECO:0000313" key="12">
    <source>
        <dbReference type="Proteomes" id="UP000663828"/>
    </source>
</evidence>
<comment type="caution">
    <text evidence="11">The sequence shown here is derived from an EMBL/GenBank/DDBJ whole genome shotgun (WGS) entry which is preliminary data.</text>
</comment>
<proteinExistence type="inferred from homology"/>
<evidence type="ECO:0000256" key="2">
    <source>
        <dbReference type="ARBA" id="ARBA00007020"/>
    </source>
</evidence>
<feature type="transmembrane region" description="Helical" evidence="9">
    <location>
        <begin position="88"/>
        <end position="106"/>
    </location>
</feature>
<name>A0A815IQQ9_ADIRI</name>
<evidence type="ECO:0000256" key="9">
    <source>
        <dbReference type="SAM" id="Phobius"/>
    </source>
</evidence>
<keyword evidence="12" id="KW-1185">Reference proteome</keyword>
<dbReference type="InterPro" id="IPR026571">
    <property type="entry name" value="Tmem186"/>
</dbReference>
<dbReference type="GO" id="GO:0005743">
    <property type="term" value="C:mitochondrial inner membrane"/>
    <property type="evidence" value="ECO:0007669"/>
    <property type="project" value="UniProtKB-SubCell"/>
</dbReference>
<dbReference type="AlphaFoldDB" id="A0A815IQQ9"/>
<sequence length="232" mass="27440">MFTRPMQVLRFLSLQSRYRLFSSTTSRLNLKQEENSLTSKTERNDIQPSVLKLPSYLPEPTGVKSALFNDFYLIYRLGYQRPLRYVQVLKLTQTIATACITPYQIYNYNQGLLTLLELQFSLFLLSLASFSLFMFGWFATRTVCYIYTTVECDRVILTHIDFWGRRRNIELDTRDIVPINDIETPNKTVLLLKRYSTPETMYYSVRIGQILDRPRFNRIFAGIITQDTKSWW</sequence>
<dbReference type="InterPro" id="IPR045325">
    <property type="entry name" value="TMEM70/TMEM186/TMEM223"/>
</dbReference>
<feature type="transmembrane region" description="Helical" evidence="9">
    <location>
        <begin position="118"/>
        <end position="139"/>
    </location>
</feature>
<evidence type="ECO:0000313" key="11">
    <source>
        <dbReference type="EMBL" id="CAF1368794.1"/>
    </source>
</evidence>
<accession>A0A815IQQ9</accession>
<organism evidence="11 13">
    <name type="scientific">Adineta ricciae</name>
    <name type="common">Rotifer</name>
    <dbReference type="NCBI Taxonomy" id="249248"/>
    <lineage>
        <taxon>Eukaryota</taxon>
        <taxon>Metazoa</taxon>
        <taxon>Spiralia</taxon>
        <taxon>Gnathifera</taxon>
        <taxon>Rotifera</taxon>
        <taxon>Eurotatoria</taxon>
        <taxon>Bdelloidea</taxon>
        <taxon>Adinetida</taxon>
        <taxon>Adinetidae</taxon>
        <taxon>Adineta</taxon>
    </lineage>
</organism>
<dbReference type="EMBL" id="CAJNOJ010000284">
    <property type="protein sequence ID" value="CAF1368794.1"/>
    <property type="molecule type" value="Genomic_DNA"/>
</dbReference>
<dbReference type="Proteomes" id="UP000663852">
    <property type="component" value="Unassembled WGS sequence"/>
</dbReference>
<dbReference type="EMBL" id="CAJNOR010001269">
    <property type="protein sequence ID" value="CAF1110854.1"/>
    <property type="molecule type" value="Genomic_DNA"/>
</dbReference>
<gene>
    <name evidence="11" type="ORF">EDS130_LOCUS34253</name>
    <name evidence="10" type="ORF">XAT740_LOCUS18853</name>
</gene>
<evidence type="ECO:0000256" key="8">
    <source>
        <dbReference type="ARBA" id="ARBA00023136"/>
    </source>
</evidence>
<keyword evidence="4 9" id="KW-0812">Transmembrane</keyword>
<evidence type="ECO:0000256" key="3">
    <source>
        <dbReference type="ARBA" id="ARBA00014604"/>
    </source>
</evidence>
<evidence type="ECO:0000256" key="5">
    <source>
        <dbReference type="ARBA" id="ARBA00022792"/>
    </source>
</evidence>
<comment type="similarity">
    <text evidence="2">Belongs to the TMEM186 family.</text>
</comment>
<protein>
    <recommendedName>
        <fullName evidence="3">Transmembrane protein 186</fullName>
    </recommendedName>
</protein>
<evidence type="ECO:0000313" key="13">
    <source>
        <dbReference type="Proteomes" id="UP000663852"/>
    </source>
</evidence>
<evidence type="ECO:0000256" key="6">
    <source>
        <dbReference type="ARBA" id="ARBA00022989"/>
    </source>
</evidence>
<keyword evidence="7" id="KW-0496">Mitochondrion</keyword>
<keyword evidence="8 9" id="KW-0472">Membrane</keyword>
<dbReference type="Proteomes" id="UP000663828">
    <property type="component" value="Unassembled WGS sequence"/>
</dbReference>
<evidence type="ECO:0000256" key="1">
    <source>
        <dbReference type="ARBA" id="ARBA00004448"/>
    </source>
</evidence>
<comment type="subcellular location">
    <subcellularLocation>
        <location evidence="1">Mitochondrion inner membrane</location>
        <topology evidence="1">Multi-pass membrane protein</topology>
    </subcellularLocation>
</comment>
<keyword evidence="5" id="KW-0999">Mitochondrion inner membrane</keyword>
<dbReference type="OrthoDB" id="6147888at2759"/>
<evidence type="ECO:0000256" key="4">
    <source>
        <dbReference type="ARBA" id="ARBA00022692"/>
    </source>
</evidence>
<dbReference type="Pfam" id="PF06979">
    <property type="entry name" value="TMEM70"/>
    <property type="match status" value="1"/>
</dbReference>
<evidence type="ECO:0000256" key="7">
    <source>
        <dbReference type="ARBA" id="ARBA00023128"/>
    </source>
</evidence>